<name>A0A5B9Q8Y8_9BACT</name>
<dbReference type="InterPro" id="IPR029063">
    <property type="entry name" value="SAM-dependent_MTases_sf"/>
</dbReference>
<keyword evidence="3" id="KW-0489">Methyltransferase</keyword>
<feature type="compositionally biased region" description="Basic residues" evidence="1">
    <location>
        <begin position="366"/>
        <end position="375"/>
    </location>
</feature>
<sequence length="395" mass="43573">MSTPWHPQFLFAVCQTGAEAALKREFVAQNLGLRPSFSRPGFVTFKFDQPCENPQGFQLHSTFARTWGFSLGKVSGDHASELAAASWQLPGVAEVLMAIKPRDLHVWQRDRVMPGEDGFEPGPTALAAEVDAALIANSSIESLQSHRYGQQGASQPNTWILDAVIVEPGEWWLGCHHASRRAACWVGGVPPIGQPEEAVSRAYLKMCEALEWSALPIARGEICVELGCSPGGAAQALLDKGLFVVGIDPAEVDPVVEAHPNFVHVRRRSLDVPKRDFQRAKWLTADMNVPPSYTLDAVEDVVLHKTPSIRGLVLTLKLADWSLTSEIGNLVKRVRSWGYRDVRTRQLAFNRQEFCLVALKSRAQRRIKRGASQRRIRTDAPHSGVPGKMHGESPS</sequence>
<dbReference type="InterPro" id="IPR002877">
    <property type="entry name" value="RNA_MeTrfase_FtsJ_dom"/>
</dbReference>
<dbReference type="RefSeq" id="WP_148073910.1">
    <property type="nucleotide sequence ID" value="NZ_CP042913.1"/>
</dbReference>
<protein>
    <submittedName>
        <fullName evidence="3">Putative 23S rRNA ribose 2'-O-ribose methyltransferase</fullName>
    </submittedName>
</protein>
<dbReference type="AlphaFoldDB" id="A0A5B9Q8Y8"/>
<reference evidence="3 4" key="1">
    <citation type="submission" date="2019-08" db="EMBL/GenBank/DDBJ databases">
        <title>Deep-cultivation of Planctomycetes and their phenomic and genomic characterization uncovers novel biology.</title>
        <authorList>
            <person name="Wiegand S."/>
            <person name="Jogler M."/>
            <person name="Boedeker C."/>
            <person name="Pinto D."/>
            <person name="Vollmers J."/>
            <person name="Rivas-Marin E."/>
            <person name="Kohn T."/>
            <person name="Peeters S.H."/>
            <person name="Heuer A."/>
            <person name="Rast P."/>
            <person name="Oberbeckmann S."/>
            <person name="Bunk B."/>
            <person name="Jeske O."/>
            <person name="Meyerdierks A."/>
            <person name="Storesund J.E."/>
            <person name="Kallscheuer N."/>
            <person name="Luecker S."/>
            <person name="Lage O.M."/>
            <person name="Pohl T."/>
            <person name="Merkel B.J."/>
            <person name="Hornburger P."/>
            <person name="Mueller R.-W."/>
            <person name="Bruemmer F."/>
            <person name="Labrenz M."/>
            <person name="Spormann A.M."/>
            <person name="Op den Camp H."/>
            <person name="Overmann J."/>
            <person name="Amann R."/>
            <person name="Jetten M.S.M."/>
            <person name="Mascher T."/>
            <person name="Medema M.H."/>
            <person name="Devos D.P."/>
            <person name="Kaster A.-K."/>
            <person name="Ovreas L."/>
            <person name="Rohde M."/>
            <person name="Galperin M.Y."/>
            <person name="Jogler C."/>
        </authorList>
    </citation>
    <scope>NUCLEOTIDE SEQUENCE [LARGE SCALE GENOMIC DNA]</scope>
    <source>
        <strain evidence="3 4">Pr1d</strain>
    </source>
</reference>
<dbReference type="EMBL" id="CP042913">
    <property type="protein sequence ID" value="QEG35388.1"/>
    <property type="molecule type" value="Genomic_DNA"/>
</dbReference>
<dbReference type="Proteomes" id="UP000323917">
    <property type="component" value="Chromosome"/>
</dbReference>
<feature type="region of interest" description="Disordered" evidence="1">
    <location>
        <begin position="366"/>
        <end position="395"/>
    </location>
</feature>
<organism evidence="3 4">
    <name type="scientific">Bythopirellula goksoeyrii</name>
    <dbReference type="NCBI Taxonomy" id="1400387"/>
    <lineage>
        <taxon>Bacteria</taxon>
        <taxon>Pseudomonadati</taxon>
        <taxon>Planctomycetota</taxon>
        <taxon>Planctomycetia</taxon>
        <taxon>Pirellulales</taxon>
        <taxon>Lacipirellulaceae</taxon>
        <taxon>Bythopirellula</taxon>
    </lineage>
</organism>
<evidence type="ECO:0000259" key="2">
    <source>
        <dbReference type="Pfam" id="PF01728"/>
    </source>
</evidence>
<keyword evidence="4" id="KW-1185">Reference proteome</keyword>
<dbReference type="Gene3D" id="3.40.50.150">
    <property type="entry name" value="Vaccinia Virus protein VP39"/>
    <property type="match status" value="1"/>
</dbReference>
<accession>A0A5B9Q8Y8</accession>
<dbReference type="SUPFAM" id="SSF53335">
    <property type="entry name" value="S-adenosyl-L-methionine-dependent methyltransferases"/>
    <property type="match status" value="1"/>
</dbReference>
<dbReference type="KEGG" id="bgok:Pr1d_26860"/>
<keyword evidence="3" id="KW-0808">Transferase</keyword>
<evidence type="ECO:0000256" key="1">
    <source>
        <dbReference type="SAM" id="MobiDB-lite"/>
    </source>
</evidence>
<dbReference type="GO" id="GO:0032259">
    <property type="term" value="P:methylation"/>
    <property type="evidence" value="ECO:0007669"/>
    <property type="project" value="UniProtKB-KW"/>
</dbReference>
<dbReference type="PANTHER" id="PTHR37524:SF2">
    <property type="entry name" value="RIBOSOMAL RNA METHYLTRANSFERASE FTSJ DOMAIN-CONTAINING PROTEIN"/>
    <property type="match status" value="1"/>
</dbReference>
<dbReference type="PANTHER" id="PTHR37524">
    <property type="entry name" value="RIBOSOMAL RNA LARGE SUBUNIT METHYLTRANSFERASE M"/>
    <property type="match status" value="1"/>
</dbReference>
<dbReference type="GO" id="GO:0008168">
    <property type="term" value="F:methyltransferase activity"/>
    <property type="evidence" value="ECO:0007669"/>
    <property type="project" value="UniProtKB-KW"/>
</dbReference>
<dbReference type="Pfam" id="PF01728">
    <property type="entry name" value="FtsJ"/>
    <property type="match status" value="1"/>
</dbReference>
<evidence type="ECO:0000313" key="3">
    <source>
        <dbReference type="EMBL" id="QEG35388.1"/>
    </source>
</evidence>
<gene>
    <name evidence="3" type="ORF">Pr1d_26860</name>
</gene>
<dbReference type="OrthoDB" id="5290747at2"/>
<evidence type="ECO:0000313" key="4">
    <source>
        <dbReference type="Proteomes" id="UP000323917"/>
    </source>
</evidence>
<feature type="domain" description="Ribosomal RNA methyltransferase FtsJ" evidence="2">
    <location>
        <begin position="199"/>
        <end position="303"/>
    </location>
</feature>
<proteinExistence type="predicted"/>